<dbReference type="EMBL" id="BAABME010011484">
    <property type="protein sequence ID" value="GAA0183822.1"/>
    <property type="molecule type" value="Genomic_DNA"/>
</dbReference>
<organism evidence="4 5">
    <name type="scientific">Lithospermum erythrorhizon</name>
    <name type="common">Purple gromwell</name>
    <name type="synonym">Lithospermum officinale var. erythrorhizon</name>
    <dbReference type="NCBI Taxonomy" id="34254"/>
    <lineage>
        <taxon>Eukaryota</taxon>
        <taxon>Viridiplantae</taxon>
        <taxon>Streptophyta</taxon>
        <taxon>Embryophyta</taxon>
        <taxon>Tracheophyta</taxon>
        <taxon>Spermatophyta</taxon>
        <taxon>Magnoliopsida</taxon>
        <taxon>eudicotyledons</taxon>
        <taxon>Gunneridae</taxon>
        <taxon>Pentapetalae</taxon>
        <taxon>asterids</taxon>
        <taxon>lamiids</taxon>
        <taxon>Boraginales</taxon>
        <taxon>Boraginaceae</taxon>
        <taxon>Boraginoideae</taxon>
        <taxon>Lithospermeae</taxon>
        <taxon>Lithospermum</taxon>
    </lineage>
</organism>
<evidence type="ECO:0000313" key="4">
    <source>
        <dbReference type="EMBL" id="GAA0183822.1"/>
    </source>
</evidence>
<dbReference type="GO" id="GO:0051301">
    <property type="term" value="P:cell division"/>
    <property type="evidence" value="ECO:0007669"/>
    <property type="project" value="UniProtKB-KW"/>
</dbReference>
<name>A0AAV3RTT9_LITER</name>
<keyword evidence="5" id="KW-1185">Reference proteome</keyword>
<reference evidence="4 5" key="1">
    <citation type="submission" date="2024-01" db="EMBL/GenBank/DDBJ databases">
        <title>The complete chloroplast genome sequence of Lithospermum erythrorhizon: insights into the phylogenetic relationship among Boraginaceae species and the maternal lineages of purple gromwells.</title>
        <authorList>
            <person name="Okada T."/>
            <person name="Watanabe K."/>
        </authorList>
    </citation>
    <scope>NUCLEOTIDE SEQUENCE [LARGE SCALE GENOMIC DNA]</scope>
</reference>
<dbReference type="Gene3D" id="1.10.472.10">
    <property type="entry name" value="Cyclin-like"/>
    <property type="match status" value="1"/>
</dbReference>
<proteinExistence type="predicted"/>
<evidence type="ECO:0000259" key="3">
    <source>
        <dbReference type="Pfam" id="PF00134"/>
    </source>
</evidence>
<dbReference type="PANTHER" id="PTHR10177">
    <property type="entry name" value="CYCLINS"/>
    <property type="match status" value="1"/>
</dbReference>
<accession>A0AAV3RTT9</accession>
<protein>
    <submittedName>
        <fullName evidence="4">Kinase activator</fullName>
    </submittedName>
</protein>
<keyword evidence="2" id="KW-0131">Cell cycle</keyword>
<dbReference type="SUPFAM" id="SSF47954">
    <property type="entry name" value="Cyclin-like"/>
    <property type="match status" value="1"/>
</dbReference>
<feature type="domain" description="Cyclin N-terminal" evidence="3">
    <location>
        <begin position="6"/>
        <end position="127"/>
    </location>
</feature>
<keyword evidence="4" id="KW-0808">Transferase</keyword>
<sequence>MSDDDLCNCTRTRLIEFLIQSAHELKLSPIVKYSAFSIFADRFYPSVARMGENKGARHWLLVPLTESKLQLFVVISFWISSKIHDSPPISVKDLKKLTDKFIKEQHFTSRDFLDAEVVLLQVLEFEIGTSRIAFVFLDELVKEFKAVACIGEYLSFESCMDVMDLLYEEEETSSFSPRTLAASVLVAAYAITVPIQRWEFPVIPWVKFVASCNEDDVMGMVRKILKHVFG</sequence>
<dbReference type="Pfam" id="PF00134">
    <property type="entry name" value="Cyclin_N"/>
    <property type="match status" value="1"/>
</dbReference>
<dbReference type="InterPro" id="IPR006671">
    <property type="entry name" value="Cyclin_N"/>
</dbReference>
<dbReference type="AlphaFoldDB" id="A0AAV3RTT9"/>
<keyword evidence="4" id="KW-0418">Kinase</keyword>
<evidence type="ECO:0000256" key="1">
    <source>
        <dbReference type="ARBA" id="ARBA00022618"/>
    </source>
</evidence>
<dbReference type="Proteomes" id="UP001454036">
    <property type="component" value="Unassembled WGS sequence"/>
</dbReference>
<evidence type="ECO:0000256" key="2">
    <source>
        <dbReference type="ARBA" id="ARBA00023306"/>
    </source>
</evidence>
<keyword evidence="1" id="KW-0132">Cell division</keyword>
<evidence type="ECO:0000313" key="5">
    <source>
        <dbReference type="Proteomes" id="UP001454036"/>
    </source>
</evidence>
<comment type="caution">
    <text evidence="4">The sequence shown here is derived from an EMBL/GenBank/DDBJ whole genome shotgun (WGS) entry which is preliminary data.</text>
</comment>
<gene>
    <name evidence="4" type="ORF">LIER_31170</name>
</gene>
<dbReference type="InterPro" id="IPR039361">
    <property type="entry name" value="Cyclin"/>
</dbReference>
<dbReference type="GO" id="GO:0016301">
    <property type="term" value="F:kinase activity"/>
    <property type="evidence" value="ECO:0007669"/>
    <property type="project" value="UniProtKB-KW"/>
</dbReference>
<dbReference type="InterPro" id="IPR036915">
    <property type="entry name" value="Cyclin-like_sf"/>
</dbReference>